<gene>
    <name evidence="1" type="ORF">GALMADRAFT_143287</name>
</gene>
<evidence type="ECO:0000313" key="2">
    <source>
        <dbReference type="Proteomes" id="UP000027222"/>
    </source>
</evidence>
<organism evidence="1 2">
    <name type="scientific">Galerina marginata (strain CBS 339.88)</name>
    <dbReference type="NCBI Taxonomy" id="685588"/>
    <lineage>
        <taxon>Eukaryota</taxon>
        <taxon>Fungi</taxon>
        <taxon>Dikarya</taxon>
        <taxon>Basidiomycota</taxon>
        <taxon>Agaricomycotina</taxon>
        <taxon>Agaricomycetes</taxon>
        <taxon>Agaricomycetidae</taxon>
        <taxon>Agaricales</taxon>
        <taxon>Agaricineae</taxon>
        <taxon>Strophariaceae</taxon>
        <taxon>Galerina</taxon>
    </lineage>
</organism>
<dbReference type="HOGENOM" id="CLU_1030752_0_0_1"/>
<evidence type="ECO:0000313" key="1">
    <source>
        <dbReference type="EMBL" id="KDR72455.1"/>
    </source>
</evidence>
<accession>A0A067SNH3</accession>
<reference evidence="2" key="1">
    <citation type="journal article" date="2014" name="Proc. Natl. Acad. Sci. U.S.A.">
        <title>Extensive sampling of basidiomycete genomes demonstrates inadequacy of the white-rot/brown-rot paradigm for wood decay fungi.</title>
        <authorList>
            <person name="Riley R."/>
            <person name="Salamov A.A."/>
            <person name="Brown D.W."/>
            <person name="Nagy L.G."/>
            <person name="Floudas D."/>
            <person name="Held B.W."/>
            <person name="Levasseur A."/>
            <person name="Lombard V."/>
            <person name="Morin E."/>
            <person name="Otillar R."/>
            <person name="Lindquist E.A."/>
            <person name="Sun H."/>
            <person name="LaButti K.M."/>
            <person name="Schmutz J."/>
            <person name="Jabbour D."/>
            <person name="Luo H."/>
            <person name="Baker S.E."/>
            <person name="Pisabarro A.G."/>
            <person name="Walton J.D."/>
            <person name="Blanchette R.A."/>
            <person name="Henrissat B."/>
            <person name="Martin F."/>
            <person name="Cullen D."/>
            <person name="Hibbett D.S."/>
            <person name="Grigoriev I.V."/>
        </authorList>
    </citation>
    <scope>NUCLEOTIDE SEQUENCE [LARGE SCALE GENOMIC DNA]</scope>
    <source>
        <strain evidence="2">CBS 339.88</strain>
    </source>
</reference>
<dbReference type="Proteomes" id="UP000027222">
    <property type="component" value="Unassembled WGS sequence"/>
</dbReference>
<sequence>MCATRGAGSDPGSHDNFVYQLRRLPFRSFNTPSYTDASGVLQHWSPQQRPLRSSRCCTPFKTGNRGASWAGVCINPDASPPVNPLQSTALEALFMQTGFPLSEACRNRALRHRAKPQAQGLSSPARPPAYRNCRLAANARPPPGFDLAGRPDCCPWAYAQPSRLESFLCIPTSLLSYLSTRLNTWTKWSFRAPRSDPGSLRIRCGLIFLTVQFSWLQHSNSFQIHIPDVRCYRIAYLILEEGLRIVVTYMPRLHPLGQVVTATDRIPNRR</sequence>
<proteinExistence type="predicted"/>
<keyword evidence="2" id="KW-1185">Reference proteome</keyword>
<dbReference type="EMBL" id="KL142389">
    <property type="protein sequence ID" value="KDR72455.1"/>
    <property type="molecule type" value="Genomic_DNA"/>
</dbReference>
<dbReference type="AlphaFoldDB" id="A0A067SNH3"/>
<protein>
    <submittedName>
        <fullName evidence="1">Uncharacterized protein</fullName>
    </submittedName>
</protein>
<name>A0A067SNH3_GALM3</name>